<feature type="region of interest" description="Disordered" evidence="1">
    <location>
        <begin position="185"/>
        <end position="205"/>
    </location>
</feature>
<sequence length="271" mass="29564">CSEQLLPCLESLNLEYSPDIKNSTILPAPGAHNLGDISEIQCSPIEHVYISPFFNISTETTSSADVRDGQSTNFLDSHLGHQNSNFGSQNVVVLNVICEEDEKYAHSFSQETALLENQLLKRTEQISSRSEGCVTPDRLNQARKFKHAHHSHLNSPPTHWTRTPVAVSDCDKPKAGAATHSIVPAPLTPLRTPATDNNSPQLLTPRCDLNRLTTLEVPTLSSNRKTSEFSVDFLARTLSKADQKDDNPKVGFGSSGTRGTGMNSKSCQGKA</sequence>
<feature type="compositionally biased region" description="Polar residues" evidence="1">
    <location>
        <begin position="260"/>
        <end position="271"/>
    </location>
</feature>
<proteinExistence type="predicted"/>
<feature type="compositionally biased region" description="Low complexity" evidence="1">
    <location>
        <begin position="185"/>
        <end position="195"/>
    </location>
</feature>
<dbReference type="EMBL" id="QNGE01003072">
    <property type="protein sequence ID" value="KAA3674550.1"/>
    <property type="molecule type" value="Genomic_DNA"/>
</dbReference>
<dbReference type="AlphaFoldDB" id="A0A5J4NGJ0"/>
<protein>
    <submittedName>
        <fullName evidence="2">Uncharacterized protein</fullName>
    </submittedName>
</protein>
<accession>A0A5J4NGJ0</accession>
<dbReference type="Proteomes" id="UP000324629">
    <property type="component" value="Unassembled WGS sequence"/>
</dbReference>
<feature type="non-terminal residue" evidence="2">
    <location>
        <position position="1"/>
    </location>
</feature>
<evidence type="ECO:0000313" key="2">
    <source>
        <dbReference type="EMBL" id="KAA3674550.1"/>
    </source>
</evidence>
<comment type="caution">
    <text evidence="2">The sequence shown here is derived from an EMBL/GenBank/DDBJ whole genome shotgun (WGS) entry which is preliminary data.</text>
</comment>
<organism evidence="2 3">
    <name type="scientific">Paragonimus westermani</name>
    <dbReference type="NCBI Taxonomy" id="34504"/>
    <lineage>
        <taxon>Eukaryota</taxon>
        <taxon>Metazoa</taxon>
        <taxon>Spiralia</taxon>
        <taxon>Lophotrochozoa</taxon>
        <taxon>Platyhelminthes</taxon>
        <taxon>Trematoda</taxon>
        <taxon>Digenea</taxon>
        <taxon>Plagiorchiida</taxon>
        <taxon>Troglotremata</taxon>
        <taxon>Troglotrematidae</taxon>
        <taxon>Paragonimus</taxon>
    </lineage>
</organism>
<feature type="compositionally biased region" description="Basic and acidic residues" evidence="1">
    <location>
        <begin position="239"/>
        <end position="248"/>
    </location>
</feature>
<feature type="region of interest" description="Disordered" evidence="1">
    <location>
        <begin position="238"/>
        <end position="271"/>
    </location>
</feature>
<evidence type="ECO:0000313" key="3">
    <source>
        <dbReference type="Proteomes" id="UP000324629"/>
    </source>
</evidence>
<gene>
    <name evidence="2" type="ORF">DEA37_0002220</name>
</gene>
<evidence type="ECO:0000256" key="1">
    <source>
        <dbReference type="SAM" id="MobiDB-lite"/>
    </source>
</evidence>
<reference evidence="2 3" key="1">
    <citation type="journal article" date="2019" name="Gigascience">
        <title>Whole-genome sequence of the oriental lung fluke Paragonimus westermani.</title>
        <authorList>
            <person name="Oey H."/>
            <person name="Zakrzewski M."/>
            <person name="Narain K."/>
            <person name="Devi K.R."/>
            <person name="Agatsuma T."/>
            <person name="Nawaratna S."/>
            <person name="Gobert G.N."/>
            <person name="Jones M.K."/>
            <person name="Ragan M.A."/>
            <person name="McManus D.P."/>
            <person name="Krause L."/>
        </authorList>
    </citation>
    <scope>NUCLEOTIDE SEQUENCE [LARGE SCALE GENOMIC DNA]</scope>
    <source>
        <strain evidence="2 3">IND2009</strain>
    </source>
</reference>
<keyword evidence="3" id="KW-1185">Reference proteome</keyword>
<name>A0A5J4NGJ0_9TREM</name>